<feature type="transmembrane region" description="Helical" evidence="8">
    <location>
        <begin position="340"/>
        <end position="358"/>
    </location>
</feature>
<evidence type="ECO:0000313" key="10">
    <source>
        <dbReference type="Proteomes" id="UP000501868"/>
    </source>
</evidence>
<evidence type="ECO:0000256" key="7">
    <source>
        <dbReference type="ARBA" id="ARBA00023136"/>
    </source>
</evidence>
<keyword evidence="5 8" id="KW-0812">Transmembrane</keyword>
<evidence type="ECO:0000256" key="3">
    <source>
        <dbReference type="ARBA" id="ARBA00022448"/>
    </source>
</evidence>
<keyword evidence="7 8" id="KW-0472">Membrane</keyword>
<dbReference type="InterPro" id="IPR004761">
    <property type="entry name" value="Spore_GerAB"/>
</dbReference>
<gene>
    <name evidence="9" type="ORF">HFZ78_25475</name>
</gene>
<feature type="transmembrane region" description="Helical" evidence="8">
    <location>
        <begin position="309"/>
        <end position="328"/>
    </location>
</feature>
<protein>
    <submittedName>
        <fullName evidence="9">GerAB/ArcD/ProY family transporter</fullName>
    </submittedName>
</protein>
<accession>A0A6H1P827</accession>
<reference evidence="9 10" key="1">
    <citation type="submission" date="2020-04" db="EMBL/GenBank/DDBJ databases">
        <title>Genome-Wide Identification of 5-Methylcytosine Sites in Bacterial Genomes By High-Throughput Sequencing of MspJI Restriction Fragments.</title>
        <authorList>
            <person name="Wu V."/>
        </authorList>
    </citation>
    <scope>NUCLEOTIDE SEQUENCE [LARGE SCALE GENOMIC DNA]</scope>
    <source>
        <strain evidence="9 10">S2</strain>
    </source>
</reference>
<dbReference type="PANTHER" id="PTHR34975">
    <property type="entry name" value="SPORE GERMINATION PROTEIN A2"/>
    <property type="match status" value="1"/>
</dbReference>
<reference evidence="9 10" key="2">
    <citation type="submission" date="2020-04" db="EMBL/GenBank/DDBJ databases">
        <authorList>
            <person name="Fomenkov A."/>
            <person name="Anton B.P."/>
            <person name="Roberts R.J."/>
        </authorList>
    </citation>
    <scope>NUCLEOTIDE SEQUENCE [LARGE SCALE GENOMIC DNA]</scope>
    <source>
        <strain evidence="9 10">S2</strain>
    </source>
</reference>
<feature type="transmembrane region" description="Helical" evidence="8">
    <location>
        <begin position="46"/>
        <end position="66"/>
    </location>
</feature>
<name>A0A6H1P827_PRIMG</name>
<keyword evidence="3" id="KW-0813">Transport</keyword>
<feature type="transmembrane region" description="Helical" evidence="8">
    <location>
        <begin position="191"/>
        <end position="212"/>
    </location>
</feature>
<evidence type="ECO:0000256" key="6">
    <source>
        <dbReference type="ARBA" id="ARBA00022989"/>
    </source>
</evidence>
<dbReference type="Proteomes" id="UP000501868">
    <property type="component" value="Chromosome"/>
</dbReference>
<evidence type="ECO:0000256" key="1">
    <source>
        <dbReference type="ARBA" id="ARBA00004141"/>
    </source>
</evidence>
<organism evidence="9 10">
    <name type="scientific">Priestia megaterium</name>
    <name type="common">Bacillus megaterium</name>
    <dbReference type="NCBI Taxonomy" id="1404"/>
    <lineage>
        <taxon>Bacteria</taxon>
        <taxon>Bacillati</taxon>
        <taxon>Bacillota</taxon>
        <taxon>Bacilli</taxon>
        <taxon>Bacillales</taxon>
        <taxon>Bacillaceae</taxon>
        <taxon>Priestia</taxon>
    </lineage>
</organism>
<feature type="transmembrane region" description="Helical" evidence="8">
    <location>
        <begin position="147"/>
        <end position="171"/>
    </location>
</feature>
<dbReference type="Gene3D" id="1.20.1740.10">
    <property type="entry name" value="Amino acid/polyamine transporter I"/>
    <property type="match status" value="1"/>
</dbReference>
<evidence type="ECO:0000313" key="9">
    <source>
        <dbReference type="EMBL" id="QIZ09615.1"/>
    </source>
</evidence>
<comment type="subcellular location">
    <subcellularLocation>
        <location evidence="1">Membrane</location>
        <topology evidence="1">Multi-pass membrane protein</topology>
    </subcellularLocation>
</comment>
<evidence type="ECO:0000256" key="4">
    <source>
        <dbReference type="ARBA" id="ARBA00022544"/>
    </source>
</evidence>
<feature type="transmembrane region" description="Helical" evidence="8">
    <location>
        <begin position="87"/>
        <end position="111"/>
    </location>
</feature>
<dbReference type="EMBL" id="CP051128">
    <property type="protein sequence ID" value="QIZ09615.1"/>
    <property type="molecule type" value="Genomic_DNA"/>
</dbReference>
<feature type="transmembrane region" description="Helical" evidence="8">
    <location>
        <begin position="123"/>
        <end position="140"/>
    </location>
</feature>
<dbReference type="Pfam" id="PF03845">
    <property type="entry name" value="Spore_permease"/>
    <property type="match status" value="1"/>
</dbReference>
<evidence type="ECO:0000256" key="2">
    <source>
        <dbReference type="ARBA" id="ARBA00007998"/>
    </source>
</evidence>
<feature type="transmembrane region" description="Helical" evidence="8">
    <location>
        <begin position="224"/>
        <end position="245"/>
    </location>
</feature>
<feature type="transmembrane region" description="Helical" evidence="8">
    <location>
        <begin position="273"/>
        <end position="293"/>
    </location>
</feature>
<keyword evidence="6 8" id="KW-1133">Transmembrane helix</keyword>
<dbReference type="PANTHER" id="PTHR34975:SF2">
    <property type="entry name" value="SPORE GERMINATION PROTEIN A2"/>
    <property type="match status" value="1"/>
</dbReference>
<sequence length="373" mass="42626">MKVNLHPKEGLLINAFLIMFFINATQTGVGIVGLPRIVFLAAKHDAWISVFLGGVLSAVVLAMMVLMLQKYDSADLYGIQVDVFGKWLGNAMNIFYMLYMTLSFFVILMNYVEIVQVWIFPDLPTWQLALALILLTTYAVNGGIRIIVGVAFLSVIGTIWLMFILIVPMQYADPKNLLPLLNTDLKHIVNGVYKTSLSLMGFELLMFLYPYVKEKKKVFLYSQIGNFLTTILFTSITMISITFFAENGLARTIWPVLSMFKIVRLPNLERFEFIAVSFWMLVILPNMCCYLWAASKGFKRIINWKQNHGIWILGILVWVGSFFIKARYQMNELTDFVGKLGFLTAFCYPVLLSVLVLVKKWFLRRKKSSAEAS</sequence>
<dbReference type="GO" id="GO:0009847">
    <property type="term" value="P:spore germination"/>
    <property type="evidence" value="ECO:0007669"/>
    <property type="project" value="InterPro"/>
</dbReference>
<proteinExistence type="inferred from homology"/>
<dbReference type="AlphaFoldDB" id="A0A6H1P827"/>
<evidence type="ECO:0000256" key="8">
    <source>
        <dbReference type="SAM" id="Phobius"/>
    </source>
</evidence>
<comment type="similarity">
    <text evidence="2">Belongs to the amino acid-polyamine-organocation (APC) superfamily. Spore germination protein (SGP) (TC 2.A.3.9) family.</text>
</comment>
<dbReference type="NCBIfam" id="TIGR00912">
    <property type="entry name" value="2A0309"/>
    <property type="match status" value="1"/>
</dbReference>
<keyword evidence="4" id="KW-0309">Germination</keyword>
<evidence type="ECO:0000256" key="5">
    <source>
        <dbReference type="ARBA" id="ARBA00022692"/>
    </source>
</evidence>
<dbReference type="GO" id="GO:0016020">
    <property type="term" value="C:membrane"/>
    <property type="evidence" value="ECO:0007669"/>
    <property type="project" value="UniProtKB-SubCell"/>
</dbReference>
<feature type="transmembrane region" description="Helical" evidence="8">
    <location>
        <begin position="12"/>
        <end position="34"/>
    </location>
</feature>